<feature type="transmembrane region" description="Helical" evidence="1">
    <location>
        <begin position="109"/>
        <end position="130"/>
    </location>
</feature>
<evidence type="ECO:0000256" key="1">
    <source>
        <dbReference type="SAM" id="Phobius"/>
    </source>
</evidence>
<evidence type="ECO:0000313" key="2">
    <source>
        <dbReference type="EMBL" id="ETO17219.1"/>
    </source>
</evidence>
<dbReference type="EMBL" id="ASPP01017081">
    <property type="protein sequence ID" value="ETO17219.1"/>
    <property type="molecule type" value="Genomic_DNA"/>
</dbReference>
<reference evidence="2 3" key="1">
    <citation type="journal article" date="2013" name="Curr. Biol.">
        <title>The Genome of the Foraminiferan Reticulomyxa filosa.</title>
        <authorList>
            <person name="Glockner G."/>
            <person name="Hulsmann N."/>
            <person name="Schleicher M."/>
            <person name="Noegel A.A."/>
            <person name="Eichinger L."/>
            <person name="Gallinger C."/>
            <person name="Pawlowski J."/>
            <person name="Sierra R."/>
            <person name="Euteneuer U."/>
            <person name="Pillet L."/>
            <person name="Moustafa A."/>
            <person name="Platzer M."/>
            <person name="Groth M."/>
            <person name="Szafranski K."/>
            <person name="Schliwa M."/>
        </authorList>
    </citation>
    <scope>NUCLEOTIDE SEQUENCE [LARGE SCALE GENOMIC DNA]</scope>
</reference>
<protein>
    <submittedName>
        <fullName evidence="2">Uncharacterized protein</fullName>
    </submittedName>
</protein>
<keyword evidence="1" id="KW-0472">Membrane</keyword>
<proteinExistence type="predicted"/>
<feature type="transmembrane region" description="Helical" evidence="1">
    <location>
        <begin position="343"/>
        <end position="365"/>
    </location>
</feature>
<accession>X6MTP6</accession>
<gene>
    <name evidence="2" type="ORF">RFI_20111</name>
</gene>
<feature type="transmembrane region" description="Helical" evidence="1">
    <location>
        <begin position="314"/>
        <end position="331"/>
    </location>
</feature>
<dbReference type="Proteomes" id="UP000023152">
    <property type="component" value="Unassembled WGS sequence"/>
</dbReference>
<keyword evidence="3" id="KW-1185">Reference proteome</keyword>
<feature type="transmembrane region" description="Helical" evidence="1">
    <location>
        <begin position="377"/>
        <end position="395"/>
    </location>
</feature>
<feature type="transmembrane region" description="Helical" evidence="1">
    <location>
        <begin position="142"/>
        <end position="164"/>
    </location>
</feature>
<feature type="transmembrane region" description="Helical" evidence="1">
    <location>
        <begin position="76"/>
        <end position="97"/>
    </location>
</feature>
<feature type="transmembrane region" description="Helical" evidence="1">
    <location>
        <begin position="501"/>
        <end position="523"/>
    </location>
</feature>
<dbReference type="SUPFAM" id="SSF103473">
    <property type="entry name" value="MFS general substrate transporter"/>
    <property type="match status" value="1"/>
</dbReference>
<evidence type="ECO:0000313" key="3">
    <source>
        <dbReference type="Proteomes" id="UP000023152"/>
    </source>
</evidence>
<feature type="transmembrane region" description="Helical" evidence="1">
    <location>
        <begin position="271"/>
        <end position="291"/>
    </location>
</feature>
<feature type="transmembrane region" description="Helical" evidence="1">
    <location>
        <begin position="462"/>
        <end position="481"/>
    </location>
</feature>
<organism evidence="2 3">
    <name type="scientific">Reticulomyxa filosa</name>
    <dbReference type="NCBI Taxonomy" id="46433"/>
    <lineage>
        <taxon>Eukaryota</taxon>
        <taxon>Sar</taxon>
        <taxon>Rhizaria</taxon>
        <taxon>Retaria</taxon>
        <taxon>Foraminifera</taxon>
        <taxon>Monothalamids</taxon>
        <taxon>Reticulomyxidae</taxon>
        <taxon>Reticulomyxa</taxon>
    </lineage>
</organism>
<comment type="caution">
    <text evidence="2">The sequence shown here is derived from an EMBL/GenBank/DDBJ whole genome shotgun (WGS) entry which is preliminary data.</text>
</comment>
<dbReference type="InterPro" id="IPR036259">
    <property type="entry name" value="MFS_trans_sf"/>
</dbReference>
<keyword evidence="1" id="KW-0812">Transmembrane</keyword>
<keyword evidence="1" id="KW-1133">Transmembrane helix</keyword>
<name>X6MTP6_RETFI</name>
<sequence>MPSLPSSEFWGCFDKYYNFQWLQRNGYDGRKRRTLSLPLRFFGDSGLYSEDDAESLLPIENWHLIKSWQYLTKHSITSIVGLSILLCFICLLVPLQVPNSDNDPNEVNLYLFLLYLQMYQLFSYPLILMIADYSLPNVIDSILVKAVILPLITQTVSITYKILYVTMTHNKQGLKSSFNRTMGSSVQAMIVYTCFMAGCIYKHCYYKDSKQEEIPKKQNDKLVRYSFSDLSEIELSKTNDKEAHLLSWENDEMNNPKKSNRMEDSVIIMDLRYQSVISLLLLFTVIGSYYWCEYLTWQWNSNDGLLSLSSKTPVLLYSIFWLVMQILRFLCKRTARLLDRNKLNAFISVEICMEFLMSCFYYVFYRNLFLHVSSIKTFIIMKFCHILFEMVVYPIRMTKQYFNITCRLQNAFEHSLHQRKSQSSSTSCCFSNVCGAFFTLLYDTSTYEMWCVRLSIDYTLRYIISVGSGIAFLMGLYWAKYGYNRHFLPLDVNDEQFQKTTWFVVAGMVIEVVLYIFVDWLCIRKLHMEMMRYWSVLVYYRPQYLFFMVAAAQHVMTDVIVAKLQVS</sequence>
<dbReference type="AlphaFoldDB" id="X6MTP6"/>